<dbReference type="Proteomes" id="UP000308891">
    <property type="component" value="Unassembled WGS sequence"/>
</dbReference>
<dbReference type="GO" id="GO:0033818">
    <property type="term" value="F:beta-ketoacyl-acyl-carrier-protein synthase III activity"/>
    <property type="evidence" value="ECO:0007669"/>
    <property type="project" value="UniProtKB-UniRule"/>
</dbReference>
<evidence type="ECO:0000256" key="8">
    <source>
        <dbReference type="ARBA" id="ARBA00023160"/>
    </source>
</evidence>
<evidence type="ECO:0000259" key="14">
    <source>
        <dbReference type="Pfam" id="PF08545"/>
    </source>
</evidence>
<evidence type="ECO:0000256" key="9">
    <source>
        <dbReference type="ARBA" id="ARBA00023268"/>
    </source>
</evidence>
<evidence type="ECO:0000256" key="11">
    <source>
        <dbReference type="ARBA" id="ARBA00051096"/>
    </source>
</evidence>
<dbReference type="GO" id="GO:0005737">
    <property type="term" value="C:cytoplasm"/>
    <property type="evidence" value="ECO:0007669"/>
    <property type="project" value="UniProtKB-SubCell"/>
</dbReference>
<evidence type="ECO:0000256" key="10">
    <source>
        <dbReference type="ARBA" id="ARBA00023315"/>
    </source>
</evidence>
<proteinExistence type="inferred from homology"/>
<dbReference type="FunFam" id="3.40.47.10:FF:000004">
    <property type="entry name" value="3-oxoacyl-[acyl-carrier-protein] synthase 3"/>
    <property type="match status" value="1"/>
</dbReference>
<dbReference type="PANTHER" id="PTHR43091">
    <property type="entry name" value="3-OXOACYL-[ACYL-CARRIER-PROTEIN] SYNTHASE"/>
    <property type="match status" value="1"/>
</dbReference>
<dbReference type="PANTHER" id="PTHR43091:SF1">
    <property type="entry name" value="BETA-KETOACYL-[ACYL-CARRIER-PROTEIN] SYNTHASE III, CHLOROPLASTIC"/>
    <property type="match status" value="1"/>
</dbReference>
<name>A0A4T0UTR6_9NEIS</name>
<sequence length="319" mass="33788">MTFSRILGTGSYLPSKVLTNAMLAEQVETSDEWIVSRTGIRERRVAAPDQKTSDLALEAARAALDNAGVAAGEIDLIIVATTTPDMVFPSTACLLQEKLGVHGCPAFDVQAVCAGFMYGLVTADAYIRSGMAKKALVVGAEVLTRILDWDDRRTCVLFGDGAGAVVLGASDTPGIRHAKLAADGRYKDILNTPAQISGGKIQGIPYLFMDGPAVFKFAVKALADIATQTLAEAGVDKGEVDWLVPHQANLRIIESTAKHLKLPLERVIITLPEQGNTSAASIPLALDTAVRDGRIRRGQTVMLEGIGGGFAWGAVLLTF</sequence>
<keyword evidence="9 12" id="KW-0511">Multifunctional enzyme</keyword>
<dbReference type="InterPro" id="IPR013751">
    <property type="entry name" value="ACP_syn_III_N"/>
</dbReference>
<evidence type="ECO:0000256" key="1">
    <source>
        <dbReference type="ARBA" id="ARBA00005194"/>
    </source>
</evidence>
<dbReference type="EMBL" id="STGJ01000009">
    <property type="protein sequence ID" value="TIC82278.1"/>
    <property type="molecule type" value="Genomic_DNA"/>
</dbReference>
<evidence type="ECO:0000256" key="12">
    <source>
        <dbReference type="HAMAP-Rule" id="MF_01815"/>
    </source>
</evidence>
<dbReference type="CDD" id="cd00830">
    <property type="entry name" value="KAS_III"/>
    <property type="match status" value="1"/>
</dbReference>
<evidence type="ECO:0000256" key="5">
    <source>
        <dbReference type="ARBA" id="ARBA00022679"/>
    </source>
</evidence>
<dbReference type="Gene3D" id="3.40.47.10">
    <property type="match status" value="1"/>
</dbReference>
<keyword evidence="5 12" id="KW-0808">Transferase</keyword>
<feature type="domain" description="Beta-ketoacyl-[acyl-carrier-protein] synthase III N-terminal" evidence="14">
    <location>
        <begin position="107"/>
        <end position="184"/>
    </location>
</feature>
<dbReference type="SUPFAM" id="SSF53901">
    <property type="entry name" value="Thiolase-like"/>
    <property type="match status" value="1"/>
</dbReference>
<evidence type="ECO:0000313" key="15">
    <source>
        <dbReference type="EMBL" id="TIC82278.1"/>
    </source>
</evidence>
<evidence type="ECO:0000256" key="2">
    <source>
        <dbReference type="ARBA" id="ARBA00008642"/>
    </source>
</evidence>
<dbReference type="UniPathway" id="UPA00094"/>
<evidence type="ECO:0000256" key="6">
    <source>
        <dbReference type="ARBA" id="ARBA00022832"/>
    </source>
</evidence>
<dbReference type="NCBIfam" id="NF006829">
    <property type="entry name" value="PRK09352.1"/>
    <property type="match status" value="1"/>
</dbReference>
<evidence type="ECO:0000256" key="3">
    <source>
        <dbReference type="ARBA" id="ARBA00012333"/>
    </source>
</evidence>
<dbReference type="InterPro" id="IPR013747">
    <property type="entry name" value="ACP_syn_III_C"/>
</dbReference>
<feature type="active site" evidence="12">
    <location>
        <position position="246"/>
    </location>
</feature>
<dbReference type="Pfam" id="PF08545">
    <property type="entry name" value="ACP_syn_III"/>
    <property type="match status" value="1"/>
</dbReference>
<keyword evidence="16" id="KW-1185">Reference proteome</keyword>
<comment type="catalytic activity">
    <reaction evidence="11">
        <text>malonyl-[ACP] + acetyl-CoA + H(+) = 3-oxobutanoyl-[ACP] + CO2 + CoA</text>
        <dbReference type="Rhea" id="RHEA:12080"/>
        <dbReference type="Rhea" id="RHEA-COMP:9623"/>
        <dbReference type="Rhea" id="RHEA-COMP:9625"/>
        <dbReference type="ChEBI" id="CHEBI:15378"/>
        <dbReference type="ChEBI" id="CHEBI:16526"/>
        <dbReference type="ChEBI" id="CHEBI:57287"/>
        <dbReference type="ChEBI" id="CHEBI:57288"/>
        <dbReference type="ChEBI" id="CHEBI:78449"/>
        <dbReference type="ChEBI" id="CHEBI:78450"/>
        <dbReference type="EC" id="2.3.1.180"/>
    </reaction>
    <physiologicalReaction direction="left-to-right" evidence="11">
        <dbReference type="Rhea" id="RHEA:12081"/>
    </physiologicalReaction>
</comment>
<keyword evidence="8 12" id="KW-0275">Fatty acid biosynthesis</keyword>
<dbReference type="OrthoDB" id="9815506at2"/>
<feature type="active site" evidence="12">
    <location>
        <position position="113"/>
    </location>
</feature>
<feature type="active site" evidence="12">
    <location>
        <position position="276"/>
    </location>
</feature>
<keyword evidence="7 12" id="KW-0443">Lipid metabolism</keyword>
<comment type="similarity">
    <text evidence="2 12">Belongs to the thiolase-like superfamily. FabH family.</text>
</comment>
<reference evidence="15 16" key="1">
    <citation type="submission" date="2019-04" db="EMBL/GenBank/DDBJ databases">
        <title>Crenobacter sp. nov.</title>
        <authorList>
            <person name="Shi S."/>
        </authorList>
    </citation>
    <scope>NUCLEOTIDE SEQUENCE [LARGE SCALE GENOMIC DNA]</scope>
    <source>
        <strain evidence="15 16">GY 70310</strain>
    </source>
</reference>
<dbReference type="EC" id="2.3.1.180" evidence="3 12"/>
<gene>
    <name evidence="12" type="primary">fabH</name>
    <name evidence="15" type="ORF">E5K04_08960</name>
</gene>
<dbReference type="HAMAP" id="MF_01815">
    <property type="entry name" value="FabH"/>
    <property type="match status" value="1"/>
</dbReference>
<keyword evidence="10 12" id="KW-0012">Acyltransferase</keyword>
<dbReference type="AlphaFoldDB" id="A0A4T0UTR6"/>
<dbReference type="GO" id="GO:0006633">
    <property type="term" value="P:fatty acid biosynthetic process"/>
    <property type="evidence" value="ECO:0007669"/>
    <property type="project" value="UniProtKB-UniRule"/>
</dbReference>
<comment type="subunit">
    <text evidence="12">Homodimer.</text>
</comment>
<comment type="caution">
    <text evidence="15">The sequence shown here is derived from an EMBL/GenBank/DDBJ whole genome shotgun (WGS) entry which is preliminary data.</text>
</comment>
<dbReference type="RefSeq" id="WP_136553188.1">
    <property type="nucleotide sequence ID" value="NZ_STGJ01000009.1"/>
</dbReference>
<feature type="domain" description="Beta-ketoacyl-[acyl-carrier-protein] synthase III C-terminal" evidence="13">
    <location>
        <begin position="230"/>
        <end position="318"/>
    </location>
</feature>
<dbReference type="InterPro" id="IPR016039">
    <property type="entry name" value="Thiolase-like"/>
</dbReference>
<evidence type="ECO:0000256" key="7">
    <source>
        <dbReference type="ARBA" id="ARBA00023098"/>
    </source>
</evidence>
<evidence type="ECO:0000256" key="4">
    <source>
        <dbReference type="ARBA" id="ARBA00022516"/>
    </source>
</evidence>
<dbReference type="GO" id="GO:0004315">
    <property type="term" value="F:3-oxoacyl-[acyl-carrier-protein] synthase activity"/>
    <property type="evidence" value="ECO:0007669"/>
    <property type="project" value="InterPro"/>
</dbReference>
<evidence type="ECO:0000313" key="16">
    <source>
        <dbReference type="Proteomes" id="UP000308891"/>
    </source>
</evidence>
<keyword evidence="4 12" id="KW-0444">Lipid biosynthesis</keyword>
<comment type="subcellular location">
    <subcellularLocation>
        <location evidence="12">Cytoplasm</location>
    </subcellularLocation>
</comment>
<dbReference type="NCBIfam" id="TIGR00747">
    <property type="entry name" value="fabH"/>
    <property type="match status" value="1"/>
</dbReference>
<comment type="domain">
    <text evidence="12">The last Arg residue of the ACP-binding site is essential for the weak association between ACP/AcpP and FabH.</text>
</comment>
<dbReference type="InterPro" id="IPR004655">
    <property type="entry name" value="FabH"/>
</dbReference>
<evidence type="ECO:0000259" key="13">
    <source>
        <dbReference type="Pfam" id="PF08541"/>
    </source>
</evidence>
<feature type="region of interest" description="ACP-binding" evidence="12">
    <location>
        <begin position="247"/>
        <end position="251"/>
    </location>
</feature>
<dbReference type="Pfam" id="PF08541">
    <property type="entry name" value="ACP_syn_III_C"/>
    <property type="match status" value="1"/>
</dbReference>
<comment type="function">
    <text evidence="12">Catalyzes the condensation reaction of fatty acid synthesis by the addition to an acyl acceptor of two carbons from malonyl-ACP. Catalyzes the first condensation reaction which initiates fatty acid synthesis and may therefore play a role in governing the total rate of fatty acid production. Possesses both acetoacetyl-ACP synthase and acetyl transacylase activities. Its substrate specificity determines the biosynthesis of branched-chain and/or straight-chain of fatty acids.</text>
</comment>
<keyword evidence="12" id="KW-0963">Cytoplasm</keyword>
<protein>
    <recommendedName>
        <fullName evidence="3 12">Beta-ketoacyl-[acyl-carrier-protein] synthase III</fullName>
        <shortName evidence="12">Beta-ketoacyl-ACP synthase III</shortName>
        <shortName evidence="12">KAS III</shortName>
        <ecNumber evidence="3 12">2.3.1.180</ecNumber>
    </recommendedName>
    <alternativeName>
        <fullName evidence="12">3-oxoacyl-[acyl-carrier-protein] synthase 3</fullName>
    </alternativeName>
    <alternativeName>
        <fullName evidence="12">3-oxoacyl-[acyl-carrier-protein] synthase III</fullName>
    </alternativeName>
</protein>
<keyword evidence="6 12" id="KW-0276">Fatty acid metabolism</keyword>
<organism evidence="15 16">
    <name type="scientific">Crenobacter intestini</name>
    <dbReference type="NCBI Taxonomy" id="2563443"/>
    <lineage>
        <taxon>Bacteria</taxon>
        <taxon>Pseudomonadati</taxon>
        <taxon>Pseudomonadota</taxon>
        <taxon>Betaproteobacteria</taxon>
        <taxon>Neisseriales</taxon>
        <taxon>Neisseriaceae</taxon>
        <taxon>Crenobacter</taxon>
    </lineage>
</organism>
<comment type="pathway">
    <text evidence="1 12">Lipid metabolism; fatty acid biosynthesis.</text>
</comment>
<accession>A0A4T0UTR6</accession>